<keyword evidence="1" id="KW-0808">Transferase</keyword>
<dbReference type="Gene3D" id="2.40.30.160">
    <property type="match status" value="1"/>
</dbReference>
<dbReference type="KEGG" id="kde:CDSE_0590"/>
<dbReference type="EMBL" id="CP003803">
    <property type="protein sequence ID" value="AGF46892.1"/>
    <property type="molecule type" value="Genomic_DNA"/>
</dbReference>
<dbReference type="SUPFAM" id="SSF103025">
    <property type="entry name" value="Folate-binding domain"/>
    <property type="match status" value="1"/>
</dbReference>
<dbReference type="PATRIC" id="fig|1208919.3.peg.330"/>
<proteinExistence type="predicted"/>
<sequence length="319" mass="37612">MKQHLTFYTELDEFIIINISGIDAESFLHRQFTQDIFSLSNDSATISGYCQHNGKVITTNILWKEFNDKQNLININCLIKKDIAQLFIKRLELFKLKSKVKIHIDPKEPIGITISEENITYIEKKYSLELPKERLQISNNKLGTWIVAPSSINKRWWLIPKEYFYLEFIKNNKNIFKSNEFSFRDIWKYFDFINQIPFIGIQNSNLFLAHSLNLDLIGAISFNKGCYPGQEIIARMHYRKTIKYRMKLGSLNLIDKNNLSTNEIIGKDIFYINIENPCGRVIDYLYINNKLFLLLEIKTNYDTIHKDIYINNIKINLIA</sequence>
<keyword evidence="1" id="KW-0489">Methyltransferase</keyword>
<protein>
    <submittedName>
        <fullName evidence="1">GcvT-like aminomethyltransferase</fullName>
    </submittedName>
</protein>
<dbReference type="RefSeq" id="WP_015396303.1">
    <property type="nucleotide sequence ID" value="NC_020294.1"/>
</dbReference>
<dbReference type="AlphaFoldDB" id="M1LME2"/>
<dbReference type="STRING" id="1208919.CDSE_0590"/>
<gene>
    <name evidence="1" type="ORF">CDSE_0590</name>
</gene>
<dbReference type="GO" id="GO:0016226">
    <property type="term" value="P:iron-sulfur cluster assembly"/>
    <property type="evidence" value="ECO:0007669"/>
    <property type="project" value="TreeGrafter"/>
</dbReference>
<dbReference type="NCBIfam" id="TIGR03317">
    <property type="entry name" value="ygfZ_signature"/>
    <property type="match status" value="1"/>
</dbReference>
<evidence type="ECO:0000313" key="1">
    <source>
        <dbReference type="EMBL" id="AGF46892.1"/>
    </source>
</evidence>
<dbReference type="Proteomes" id="UP000011547">
    <property type="component" value="Chromosome"/>
</dbReference>
<organism evidence="1 2">
    <name type="scientific">Candidatus Kinetoplastidibacterium desouzai TCC079E</name>
    <dbReference type="NCBI Taxonomy" id="1208919"/>
    <lineage>
        <taxon>Bacteria</taxon>
        <taxon>Pseudomonadati</taxon>
        <taxon>Pseudomonadota</taxon>
        <taxon>Betaproteobacteria</taxon>
        <taxon>Candidatus Kinetoplastidibacterium</taxon>
    </lineage>
</organism>
<dbReference type="HOGENOM" id="CLU_007884_6_2_4"/>
<dbReference type="PANTHER" id="PTHR22602">
    <property type="entry name" value="TRANSFERASE CAF17, MITOCHONDRIAL-RELATED"/>
    <property type="match status" value="1"/>
</dbReference>
<dbReference type="InterPro" id="IPR045179">
    <property type="entry name" value="YgfZ/GcvT"/>
</dbReference>
<dbReference type="OrthoDB" id="9796287at2"/>
<dbReference type="Gene3D" id="3.30.70.1400">
    <property type="entry name" value="Aminomethyltransferase beta-barrel domains"/>
    <property type="match status" value="1"/>
</dbReference>
<dbReference type="InterPro" id="IPR017703">
    <property type="entry name" value="YgfZ/GCV_T_CS"/>
</dbReference>
<name>M1LME2_9PROT</name>
<accession>M1LME2</accession>
<reference evidence="1 2" key="1">
    <citation type="journal article" date="2013" name="Genome Biol. Evol.">
        <title>Genome evolution and phylogenomic analysis of candidatus kinetoplastibacterium, the betaproteobacterial endosymbionts of strigomonas and angomonas.</title>
        <authorList>
            <person name="Alves J.M."/>
            <person name="Serrano M.G."/>
            <person name="Maia da Silva F."/>
            <person name="Voegtly L.J."/>
            <person name="Matveyev A.V."/>
            <person name="Teixeira M.M."/>
            <person name="Camargo E.P."/>
            <person name="Buck G.A."/>
        </authorList>
    </citation>
    <scope>NUCLEOTIDE SEQUENCE [LARGE SCALE GENOMIC DNA]</scope>
    <source>
        <strain evidence="1 2">TCC079E</strain>
    </source>
</reference>
<dbReference type="GO" id="GO:0008168">
    <property type="term" value="F:methyltransferase activity"/>
    <property type="evidence" value="ECO:0007669"/>
    <property type="project" value="UniProtKB-KW"/>
</dbReference>
<evidence type="ECO:0000313" key="2">
    <source>
        <dbReference type="Proteomes" id="UP000011547"/>
    </source>
</evidence>
<keyword evidence="2" id="KW-1185">Reference proteome</keyword>
<dbReference type="Gene3D" id="3.30.70.1630">
    <property type="match status" value="1"/>
</dbReference>
<dbReference type="PANTHER" id="PTHR22602:SF0">
    <property type="entry name" value="TRANSFERASE CAF17, MITOCHONDRIAL-RELATED"/>
    <property type="match status" value="1"/>
</dbReference>
<dbReference type="eggNOG" id="COG0354">
    <property type="taxonomic scope" value="Bacteria"/>
</dbReference>
<dbReference type="GO" id="GO:0032259">
    <property type="term" value="P:methylation"/>
    <property type="evidence" value="ECO:0007669"/>
    <property type="project" value="UniProtKB-KW"/>
</dbReference>